<protein>
    <submittedName>
        <fullName evidence="4">Peptidase M20D, amidohydrolase</fullName>
    </submittedName>
</protein>
<dbReference type="PANTHER" id="PTHR11014">
    <property type="entry name" value="PEPTIDASE M20 FAMILY MEMBER"/>
    <property type="match status" value="1"/>
</dbReference>
<comment type="cofactor">
    <cofactor evidence="2">
        <name>Mn(2+)</name>
        <dbReference type="ChEBI" id="CHEBI:29035"/>
    </cofactor>
    <text evidence="2">The Mn(2+) ion enhances activity.</text>
</comment>
<dbReference type="Pfam" id="PF01546">
    <property type="entry name" value="Peptidase_M20"/>
    <property type="match status" value="1"/>
</dbReference>
<dbReference type="RefSeq" id="WP_005856001.1">
    <property type="nucleotide sequence ID" value="NZ_AAYA01000002.1"/>
</dbReference>
<gene>
    <name evidence="4" type="ORF">SSE37_08233</name>
</gene>
<reference evidence="4 5" key="1">
    <citation type="submission" date="2006-06" db="EMBL/GenBank/DDBJ databases">
        <authorList>
            <person name="Moran M.A."/>
            <person name="Ferriera S."/>
            <person name="Johnson J."/>
            <person name="Kravitz S."/>
            <person name="Beeson K."/>
            <person name="Sutton G."/>
            <person name="Rogers Y.-H."/>
            <person name="Friedman R."/>
            <person name="Frazier M."/>
            <person name="Venter J.C."/>
        </authorList>
    </citation>
    <scope>NUCLEOTIDE SEQUENCE [LARGE SCALE GENOMIC DNA]</scope>
    <source>
        <strain evidence="4 5">E-37</strain>
    </source>
</reference>
<sequence>MVVVNRIAGFAEEMAGWRRHLHMNPELSLACHKTAAFVVDRLKEFGVDRIETGIAESGVVAVIDCGPGPVTALRADMDALPIQEATGAEWASRVDGQMHACGHDGHTAMLLGAAKYLCETRAFRGKVILLFQPAEETVGGARLMVEDGVFDRHGVEEVFALHTDPFAELGVFRTNPGSVMAAVDDYALTVRGKGGHAAYPHECRDPMPCALAVAHALQALPRTFDPLESLVVAVTQFHGGTAPNVVPDTVTLGGTVRSLSPEVRDRVEQRIRDIVAGAAAMHGVEAELDYHRNYPPTVNHPEQTGFAVDVAREVSGQVIDDLPPEMGAEDFSYMLEARPGSFLFLGQGLGPSVHHPEFDFNDEAAVIGASYFARLVERRHAS</sequence>
<evidence type="ECO:0000313" key="5">
    <source>
        <dbReference type="Proteomes" id="UP000005713"/>
    </source>
</evidence>
<evidence type="ECO:0000256" key="1">
    <source>
        <dbReference type="ARBA" id="ARBA00022801"/>
    </source>
</evidence>
<evidence type="ECO:0000313" key="4">
    <source>
        <dbReference type="EMBL" id="EBA09781.1"/>
    </source>
</evidence>
<dbReference type="InterPro" id="IPR002933">
    <property type="entry name" value="Peptidase_M20"/>
</dbReference>
<feature type="binding site" evidence="2">
    <location>
        <position position="101"/>
    </location>
    <ligand>
        <name>Mn(2+)</name>
        <dbReference type="ChEBI" id="CHEBI:29035"/>
        <label>2</label>
    </ligand>
</feature>
<evidence type="ECO:0000256" key="2">
    <source>
        <dbReference type="PIRSR" id="PIRSR005962-1"/>
    </source>
</evidence>
<feature type="binding site" evidence="2">
    <location>
        <position position="354"/>
    </location>
    <ligand>
        <name>Mn(2+)</name>
        <dbReference type="ChEBI" id="CHEBI:29035"/>
        <label>2</label>
    </ligand>
</feature>
<dbReference type="Gene3D" id="3.40.630.10">
    <property type="entry name" value="Zn peptidases"/>
    <property type="match status" value="1"/>
</dbReference>
<dbReference type="AlphaFoldDB" id="A3JZ78"/>
<dbReference type="FunFam" id="3.30.70.360:FF:000001">
    <property type="entry name" value="N-acetyldiaminopimelate deacetylase"/>
    <property type="match status" value="1"/>
</dbReference>
<name>A3JZ78_SAGS3</name>
<dbReference type="PIRSF" id="PIRSF005962">
    <property type="entry name" value="Pept_M20D_amidohydro"/>
    <property type="match status" value="1"/>
</dbReference>
<keyword evidence="1 4" id="KW-0378">Hydrolase</keyword>
<evidence type="ECO:0000259" key="3">
    <source>
        <dbReference type="Pfam" id="PF07687"/>
    </source>
</evidence>
<feature type="binding site" evidence="2">
    <location>
        <position position="162"/>
    </location>
    <ligand>
        <name>Mn(2+)</name>
        <dbReference type="ChEBI" id="CHEBI:29035"/>
        <label>2</label>
    </ligand>
</feature>
<keyword evidence="2" id="KW-0479">Metal-binding</keyword>
<comment type="caution">
    <text evidence="4">The sequence shown here is derived from an EMBL/GenBank/DDBJ whole genome shotgun (WGS) entry which is preliminary data.</text>
</comment>
<dbReference type="InterPro" id="IPR011650">
    <property type="entry name" value="Peptidase_M20_dimer"/>
</dbReference>
<dbReference type="PANTHER" id="PTHR11014:SF63">
    <property type="entry name" value="METALLOPEPTIDASE, PUTATIVE (AFU_ORTHOLOGUE AFUA_6G09600)-RELATED"/>
    <property type="match status" value="1"/>
</dbReference>
<feature type="domain" description="Peptidase M20 dimerisation" evidence="3">
    <location>
        <begin position="186"/>
        <end position="277"/>
    </location>
</feature>
<dbReference type="InterPro" id="IPR036264">
    <property type="entry name" value="Bact_exopeptidase_dim_dom"/>
</dbReference>
<accession>A3JZ78</accession>
<organism evidence="4 5">
    <name type="scientific">Sagittula stellata (strain ATCC 700073 / DSM 11524 / E-37)</name>
    <dbReference type="NCBI Taxonomy" id="388399"/>
    <lineage>
        <taxon>Bacteria</taxon>
        <taxon>Pseudomonadati</taxon>
        <taxon>Pseudomonadota</taxon>
        <taxon>Alphaproteobacteria</taxon>
        <taxon>Rhodobacterales</taxon>
        <taxon>Roseobacteraceae</taxon>
        <taxon>Sagittula</taxon>
    </lineage>
</organism>
<dbReference type="InterPro" id="IPR017439">
    <property type="entry name" value="Amidohydrolase"/>
</dbReference>
<feature type="binding site" evidence="2">
    <location>
        <position position="103"/>
    </location>
    <ligand>
        <name>Mn(2+)</name>
        <dbReference type="ChEBI" id="CHEBI:29035"/>
        <label>2</label>
    </ligand>
</feature>
<dbReference type="Pfam" id="PF07687">
    <property type="entry name" value="M20_dimer"/>
    <property type="match status" value="1"/>
</dbReference>
<feature type="binding site" evidence="2">
    <location>
        <position position="136"/>
    </location>
    <ligand>
        <name>Mn(2+)</name>
        <dbReference type="ChEBI" id="CHEBI:29035"/>
        <label>2</label>
    </ligand>
</feature>
<dbReference type="Proteomes" id="UP000005713">
    <property type="component" value="Unassembled WGS sequence"/>
</dbReference>
<dbReference type="GO" id="GO:0050118">
    <property type="term" value="F:N-acetyldiaminopimelate deacetylase activity"/>
    <property type="evidence" value="ECO:0007669"/>
    <property type="project" value="UniProtKB-ARBA"/>
</dbReference>
<dbReference type="SUPFAM" id="SSF55031">
    <property type="entry name" value="Bacterial exopeptidase dimerisation domain"/>
    <property type="match status" value="1"/>
</dbReference>
<dbReference type="OrthoDB" id="9777385at2"/>
<dbReference type="Gene3D" id="3.30.70.360">
    <property type="match status" value="1"/>
</dbReference>
<dbReference type="GO" id="GO:0046872">
    <property type="term" value="F:metal ion binding"/>
    <property type="evidence" value="ECO:0007669"/>
    <property type="project" value="UniProtKB-KW"/>
</dbReference>
<keyword evidence="5" id="KW-1185">Reference proteome</keyword>
<keyword evidence="2" id="KW-0464">Manganese</keyword>
<dbReference type="eggNOG" id="COG1473">
    <property type="taxonomic scope" value="Bacteria"/>
</dbReference>
<proteinExistence type="predicted"/>
<dbReference type="SUPFAM" id="SSF53187">
    <property type="entry name" value="Zn-dependent exopeptidases"/>
    <property type="match status" value="1"/>
</dbReference>
<dbReference type="GO" id="GO:0019877">
    <property type="term" value="P:diaminopimelate biosynthetic process"/>
    <property type="evidence" value="ECO:0007669"/>
    <property type="project" value="UniProtKB-ARBA"/>
</dbReference>
<dbReference type="EMBL" id="AAYA01000002">
    <property type="protein sequence ID" value="EBA09781.1"/>
    <property type="molecule type" value="Genomic_DNA"/>
</dbReference>
<dbReference type="NCBIfam" id="TIGR01891">
    <property type="entry name" value="amidohydrolases"/>
    <property type="match status" value="1"/>
</dbReference>